<dbReference type="InterPro" id="IPR048044">
    <property type="entry name" value="Valyl-tRNA_ligase_actino"/>
</dbReference>
<dbReference type="Gene3D" id="3.90.740.10">
    <property type="entry name" value="Valyl/Leucyl/Isoleucyl-tRNA synthetase, editing domain"/>
    <property type="match status" value="1"/>
</dbReference>
<evidence type="ECO:0000256" key="5">
    <source>
        <dbReference type="ARBA" id="ARBA00022840"/>
    </source>
</evidence>
<evidence type="ECO:0000256" key="6">
    <source>
        <dbReference type="ARBA" id="ARBA00022917"/>
    </source>
</evidence>
<dbReference type="GO" id="GO:0002161">
    <property type="term" value="F:aminoacyl-tRNA deacylase activity"/>
    <property type="evidence" value="ECO:0007669"/>
    <property type="project" value="InterPro"/>
</dbReference>
<evidence type="ECO:0000256" key="9">
    <source>
        <dbReference type="ARBA" id="ARBA00029936"/>
    </source>
</evidence>
<dbReference type="PANTHER" id="PTHR11946">
    <property type="entry name" value="VALYL-TRNA SYNTHETASES"/>
    <property type="match status" value="1"/>
</dbReference>
<evidence type="ECO:0000256" key="10">
    <source>
        <dbReference type="ARBA" id="ARBA00047552"/>
    </source>
</evidence>
<reference evidence="14 15" key="1">
    <citation type="submission" date="2016-10" db="EMBL/GenBank/DDBJ databases">
        <authorList>
            <person name="de Groot N.N."/>
        </authorList>
    </citation>
    <scope>NUCLEOTIDE SEQUENCE [LARGE SCALE GENOMIC DNA]</scope>
    <source>
        <strain evidence="14 15">LMG 23650</strain>
    </source>
</reference>
<dbReference type="PRINTS" id="PR00986">
    <property type="entry name" value="TRNASYNTHVAL"/>
</dbReference>
<keyword evidence="8 11" id="KW-0030">Aminoacyl-tRNA synthetase</keyword>
<proteinExistence type="inferred from homology"/>
<dbReference type="InterPro" id="IPR009008">
    <property type="entry name" value="Val/Leu/Ile-tRNA-synth_edit"/>
</dbReference>
<name>A0A1I3GP96_9BURK</name>
<dbReference type="CDD" id="cd07962">
    <property type="entry name" value="Anticodon_Ia_Val"/>
    <property type="match status" value="1"/>
</dbReference>
<evidence type="ECO:0000256" key="3">
    <source>
        <dbReference type="ARBA" id="ARBA00022598"/>
    </source>
</evidence>
<evidence type="ECO:0000313" key="14">
    <source>
        <dbReference type="EMBL" id="SFI25308.1"/>
    </source>
</evidence>
<evidence type="ECO:0000256" key="7">
    <source>
        <dbReference type="ARBA" id="ARBA00023054"/>
    </source>
</evidence>
<dbReference type="STRING" id="420953.SAMN05192543_102622"/>
<dbReference type="HAMAP" id="MF_02005">
    <property type="entry name" value="Val_tRNA_synth_type2"/>
    <property type="match status" value="1"/>
</dbReference>
<dbReference type="InterPro" id="IPR002303">
    <property type="entry name" value="Valyl-tRNA_ligase"/>
</dbReference>
<dbReference type="GO" id="GO:0006438">
    <property type="term" value="P:valyl-tRNA aminoacylation"/>
    <property type="evidence" value="ECO:0007669"/>
    <property type="project" value="InterPro"/>
</dbReference>
<dbReference type="PANTHER" id="PTHR11946:SF93">
    <property type="entry name" value="VALINE--TRNA LIGASE, CHLOROPLASTIC_MITOCHONDRIAL 2"/>
    <property type="match status" value="1"/>
</dbReference>
<dbReference type="GO" id="GO:0005524">
    <property type="term" value="F:ATP binding"/>
    <property type="evidence" value="ECO:0007669"/>
    <property type="project" value="UniProtKB-KW"/>
</dbReference>
<evidence type="ECO:0000259" key="13">
    <source>
        <dbReference type="Pfam" id="PF08264"/>
    </source>
</evidence>
<evidence type="ECO:0000259" key="12">
    <source>
        <dbReference type="Pfam" id="PF00133"/>
    </source>
</evidence>
<dbReference type="Pfam" id="PF00133">
    <property type="entry name" value="tRNA-synt_1"/>
    <property type="match status" value="2"/>
</dbReference>
<protein>
    <recommendedName>
        <fullName evidence="1">valine--tRNA ligase</fullName>
        <ecNumber evidence="1">6.1.1.9</ecNumber>
    </recommendedName>
    <alternativeName>
        <fullName evidence="9">Valyl-tRNA synthetase</fullName>
    </alternativeName>
</protein>
<dbReference type="SUPFAM" id="SSF50677">
    <property type="entry name" value="ValRS/IleRS/LeuRS editing domain"/>
    <property type="match status" value="1"/>
</dbReference>
<evidence type="ECO:0000256" key="11">
    <source>
        <dbReference type="RuleBase" id="RU363035"/>
    </source>
</evidence>
<evidence type="ECO:0000313" key="15">
    <source>
        <dbReference type="Proteomes" id="UP000199548"/>
    </source>
</evidence>
<evidence type="ECO:0000256" key="8">
    <source>
        <dbReference type="ARBA" id="ARBA00023146"/>
    </source>
</evidence>
<dbReference type="InterPro" id="IPR033705">
    <property type="entry name" value="Anticodon_Ia_Val"/>
</dbReference>
<dbReference type="EMBL" id="FOQU01000002">
    <property type="protein sequence ID" value="SFI25308.1"/>
    <property type="molecule type" value="Genomic_DNA"/>
</dbReference>
<dbReference type="Proteomes" id="UP000199548">
    <property type="component" value="Unassembled WGS sequence"/>
</dbReference>
<comment type="catalytic activity">
    <reaction evidence="10">
        <text>tRNA(Val) + L-valine + ATP = L-valyl-tRNA(Val) + AMP + diphosphate</text>
        <dbReference type="Rhea" id="RHEA:10704"/>
        <dbReference type="Rhea" id="RHEA-COMP:9672"/>
        <dbReference type="Rhea" id="RHEA-COMP:9708"/>
        <dbReference type="ChEBI" id="CHEBI:30616"/>
        <dbReference type="ChEBI" id="CHEBI:33019"/>
        <dbReference type="ChEBI" id="CHEBI:57762"/>
        <dbReference type="ChEBI" id="CHEBI:78442"/>
        <dbReference type="ChEBI" id="CHEBI:78537"/>
        <dbReference type="ChEBI" id="CHEBI:456215"/>
        <dbReference type="EC" id="6.1.1.9"/>
    </reaction>
</comment>
<dbReference type="Gene3D" id="3.40.50.620">
    <property type="entry name" value="HUPs"/>
    <property type="match status" value="2"/>
</dbReference>
<dbReference type="GO" id="GO:0004832">
    <property type="term" value="F:valine-tRNA ligase activity"/>
    <property type="evidence" value="ECO:0007669"/>
    <property type="project" value="UniProtKB-EC"/>
</dbReference>
<keyword evidence="6 11" id="KW-0648">Protein biosynthesis</keyword>
<dbReference type="OrthoDB" id="9810365at2"/>
<dbReference type="InterPro" id="IPR014729">
    <property type="entry name" value="Rossmann-like_a/b/a_fold"/>
</dbReference>
<dbReference type="Gene3D" id="1.10.730.10">
    <property type="entry name" value="Isoleucyl-tRNA Synthetase, Domain 1"/>
    <property type="match status" value="1"/>
</dbReference>
<dbReference type="InterPro" id="IPR001412">
    <property type="entry name" value="aa-tRNA-synth_I_CS"/>
</dbReference>
<dbReference type="RefSeq" id="WP_091010352.1">
    <property type="nucleotide sequence ID" value="NZ_CP041745.1"/>
</dbReference>
<dbReference type="InterPro" id="IPR022874">
    <property type="entry name" value="Valine-tRNA_ligase_type_2"/>
</dbReference>
<keyword evidence="7" id="KW-0175">Coiled coil</keyword>
<dbReference type="InterPro" id="IPR002300">
    <property type="entry name" value="aa-tRNA-synth_Ia"/>
</dbReference>
<evidence type="ECO:0000256" key="2">
    <source>
        <dbReference type="ARBA" id="ARBA00022490"/>
    </source>
</evidence>
<dbReference type="NCBIfam" id="NF000540">
    <property type="entry name" value="alt_ValS"/>
    <property type="match status" value="1"/>
</dbReference>
<dbReference type="AlphaFoldDB" id="A0A1I3GP96"/>
<keyword evidence="5 11" id="KW-0067">ATP-binding</keyword>
<evidence type="ECO:0000256" key="4">
    <source>
        <dbReference type="ARBA" id="ARBA00022741"/>
    </source>
</evidence>
<evidence type="ECO:0000256" key="1">
    <source>
        <dbReference type="ARBA" id="ARBA00013169"/>
    </source>
</evidence>
<dbReference type="InterPro" id="IPR013155">
    <property type="entry name" value="M/V/L/I-tRNA-synth_anticd-bd"/>
</dbReference>
<keyword evidence="2" id="KW-0963">Cytoplasm</keyword>
<gene>
    <name evidence="14" type="ORF">SAMN05192543_102622</name>
</gene>
<dbReference type="InterPro" id="IPR009080">
    <property type="entry name" value="tRNAsynth_Ia_anticodon-bd"/>
</dbReference>
<feature type="domain" description="Aminoacyl-tRNA synthetase class Ia" evidence="12">
    <location>
        <begin position="20"/>
        <end position="102"/>
    </location>
</feature>
<dbReference type="Pfam" id="PF08264">
    <property type="entry name" value="Anticodon_1"/>
    <property type="match status" value="1"/>
</dbReference>
<sequence>MASPIRVPDKPQLEGIEARWSAQWEAQHTYAFDRNAGREAVFSIDTPPPTVSGSLHVGHVFSYTHTDIIARFQRMTGKTVFYPMGWDDNGLPTERRVENFYGVMCDLETAYDPDYRAPEPDTVPTRRSSFARISRRNFLELCHRLIKLDEVAFRDLFTRLGISVDWSLTYATIDERAQRASQRALLRNLKRGELYSQQAPCLWDVTFQTAIAQAELEDRDAVGAYHDLRFIGASGHAVTVSTTRPELLPACVALVAHPEDERFRSLIGSLVHCPLFGMDVPVLAHRLADPTKGTGLAMICTFGDLTDVIWWRELHLPTRAIIGKDGRLQRDVPDWLASEGGRNAYSNIAGSTVAEARQQIVELLTSSGDLIGLPRPLTHAVKFFEKGERPLEIVATRQWYLRNGGRDAALRDELLASGEALGWYPGFMGSRYANWVGGLNGDWLISRQRVFGVPIPLWYPLDAQGQPDFSAPICPDESTLPIDPQSHVPPEFTARERGQPGGFIGDTDIMDTWATSSLTPQIAAGWEETDSCFEQVFPMDLRPQAHDIIRTWLFSTLVRSHLEAQQLPWKHAMLSGWILDPDRKKMSKSKGNVVTPIALLDEYGSDGVRYWAALGRPGMDVAFDKTQMKNGRRLALKLLNVSKFALGFADAADTAYTADGTLTEATDRAMIARLAKVVALATAALAAFDYSKAIEHTETFFWWYCDDYVELVKNRARGTDIGAASAHRALTESLSVIQRLFAPFLPFAAEESWSWWQETTIHRAAWPDAAALEALAGQDASSATIDVLSDVLREIRRAKSEAKVSMKAVVAHLAVSDSAQRLALLEQTENDLRDAGQVAQIEMIASETFQVSVTLA</sequence>
<dbReference type="NCBIfam" id="NF009687">
    <property type="entry name" value="PRK13208.1"/>
    <property type="match status" value="1"/>
</dbReference>
<dbReference type="EC" id="6.1.1.9" evidence="1"/>
<accession>A0A1I3GP96</accession>
<dbReference type="SUPFAM" id="SSF52374">
    <property type="entry name" value="Nucleotidylyl transferase"/>
    <property type="match status" value="1"/>
</dbReference>
<keyword evidence="15" id="KW-1185">Reference proteome</keyword>
<dbReference type="SUPFAM" id="SSF47323">
    <property type="entry name" value="Anticodon-binding domain of a subclass of class I aminoacyl-tRNA synthetases"/>
    <property type="match status" value="1"/>
</dbReference>
<dbReference type="GO" id="GO:0005829">
    <property type="term" value="C:cytosol"/>
    <property type="evidence" value="ECO:0007669"/>
    <property type="project" value="TreeGrafter"/>
</dbReference>
<keyword evidence="3 11" id="KW-0436">Ligase</keyword>
<keyword evidence="4 11" id="KW-0547">Nucleotide-binding</keyword>
<organism evidence="14 15">
    <name type="scientific">Paraburkholderia megapolitana</name>
    <dbReference type="NCBI Taxonomy" id="420953"/>
    <lineage>
        <taxon>Bacteria</taxon>
        <taxon>Pseudomonadati</taxon>
        <taxon>Pseudomonadota</taxon>
        <taxon>Betaproteobacteria</taxon>
        <taxon>Burkholderiales</taxon>
        <taxon>Burkholderiaceae</taxon>
        <taxon>Paraburkholderia</taxon>
    </lineage>
</organism>
<feature type="domain" description="Methionyl/Valyl/Leucyl/Isoleucyl-tRNA synthetase anticodon-binding" evidence="13">
    <location>
        <begin position="667"/>
        <end position="809"/>
    </location>
</feature>
<comment type="similarity">
    <text evidence="11">Belongs to the class-I aminoacyl-tRNA synthetase family.</text>
</comment>
<dbReference type="PROSITE" id="PS00178">
    <property type="entry name" value="AA_TRNA_LIGASE_I"/>
    <property type="match status" value="1"/>
</dbReference>
<feature type="domain" description="Aminoacyl-tRNA synthetase class Ia" evidence="12">
    <location>
        <begin position="127"/>
        <end position="623"/>
    </location>
</feature>